<comment type="caution">
    <text evidence="1">The sequence shown here is derived from an EMBL/GenBank/DDBJ whole genome shotgun (WGS) entry which is preliminary data.</text>
</comment>
<dbReference type="Proteomes" id="UP001169217">
    <property type="component" value="Unassembled WGS sequence"/>
</dbReference>
<dbReference type="EMBL" id="JARUPT010000027">
    <property type="protein sequence ID" value="KAK0381050.1"/>
    <property type="molecule type" value="Genomic_DNA"/>
</dbReference>
<accession>A0ABQ9QB64</accession>
<evidence type="ECO:0000313" key="1">
    <source>
        <dbReference type="EMBL" id="KAK0381050.1"/>
    </source>
</evidence>
<reference evidence="1" key="1">
    <citation type="submission" date="2023-04" db="EMBL/GenBank/DDBJ databases">
        <title>Colletotrichum limetticola genome sequence.</title>
        <authorList>
            <person name="Baroncelli R."/>
        </authorList>
    </citation>
    <scope>NUCLEOTIDE SEQUENCE</scope>
    <source>
        <strain evidence="1">KLA-Anderson</strain>
    </source>
</reference>
<name>A0ABQ9QB64_9PEZI</name>
<proteinExistence type="predicted"/>
<keyword evidence="2" id="KW-1185">Reference proteome</keyword>
<organism evidence="1 2">
    <name type="scientific">Colletotrichum limetticola</name>
    <dbReference type="NCBI Taxonomy" id="1209924"/>
    <lineage>
        <taxon>Eukaryota</taxon>
        <taxon>Fungi</taxon>
        <taxon>Dikarya</taxon>
        <taxon>Ascomycota</taxon>
        <taxon>Pezizomycotina</taxon>
        <taxon>Sordariomycetes</taxon>
        <taxon>Hypocreomycetidae</taxon>
        <taxon>Glomerellales</taxon>
        <taxon>Glomerellaceae</taxon>
        <taxon>Colletotrichum</taxon>
        <taxon>Colletotrichum acutatum species complex</taxon>
    </lineage>
</organism>
<gene>
    <name evidence="1" type="ORF">CLIM01_01626</name>
</gene>
<protein>
    <submittedName>
        <fullName evidence="1">Uncharacterized protein</fullName>
    </submittedName>
</protein>
<evidence type="ECO:0000313" key="2">
    <source>
        <dbReference type="Proteomes" id="UP001169217"/>
    </source>
</evidence>
<sequence length="71" mass="7598">MTLLSDSEGTAYRELDRMLVIWAAHARRGIPVTIEESLEISGDPRGEYKQLLAAVLGALAVSQPAVQSTGS</sequence>